<dbReference type="EMBL" id="JBBHLI010000003">
    <property type="protein sequence ID" value="MEK9500942.1"/>
    <property type="molecule type" value="Genomic_DNA"/>
</dbReference>
<gene>
    <name evidence="2" type="ORF">WI372_08140</name>
</gene>
<evidence type="ECO:0008006" key="4">
    <source>
        <dbReference type="Google" id="ProtNLM"/>
    </source>
</evidence>
<evidence type="ECO:0000256" key="1">
    <source>
        <dbReference type="SAM" id="SignalP"/>
    </source>
</evidence>
<keyword evidence="1" id="KW-0732">Signal</keyword>
<dbReference type="Proteomes" id="UP001484239">
    <property type="component" value="Unassembled WGS sequence"/>
</dbReference>
<sequence length="177" mass="18991">MRHRTVSRLAAVALVGLFAVACDDSPTEPTGLPLAEVIGSYGLTSLTFDPQGSLPEANVRTTLGANNVRLILAENRTAQVVYQDPVSGLFTTITASFQTTETGVRISFNSGSPYRQLLLSRQMEFVLSNGTLTFGDESPDGVSRDRLIELVPAFEGEQLLDPTPGTLRVTFTLETAA</sequence>
<evidence type="ECO:0000313" key="3">
    <source>
        <dbReference type="Proteomes" id="UP001484239"/>
    </source>
</evidence>
<reference evidence="2 3" key="1">
    <citation type="submission" date="2024-02" db="EMBL/GenBank/DDBJ databases">
        <title>A novel Gemmatimonadota bacterium.</title>
        <authorList>
            <person name="Du Z.-J."/>
            <person name="Ye Y.-Q."/>
        </authorList>
    </citation>
    <scope>NUCLEOTIDE SEQUENCE [LARGE SCALE GENOMIC DNA]</scope>
    <source>
        <strain evidence="2 3">DH-20</strain>
    </source>
</reference>
<name>A0ABU9E891_9BACT</name>
<protein>
    <recommendedName>
        <fullName evidence="4">Lipocalin-like domain-containing protein</fullName>
    </recommendedName>
</protein>
<accession>A0ABU9E891</accession>
<comment type="caution">
    <text evidence="2">The sequence shown here is derived from an EMBL/GenBank/DDBJ whole genome shotgun (WGS) entry which is preliminary data.</text>
</comment>
<organism evidence="2 3">
    <name type="scientific">Gaopeijia maritima</name>
    <dbReference type="NCBI Taxonomy" id="3119007"/>
    <lineage>
        <taxon>Bacteria</taxon>
        <taxon>Pseudomonadati</taxon>
        <taxon>Gemmatimonadota</taxon>
        <taxon>Longimicrobiia</taxon>
        <taxon>Gaopeijiales</taxon>
        <taxon>Gaopeijiaceae</taxon>
        <taxon>Gaopeijia</taxon>
    </lineage>
</organism>
<evidence type="ECO:0000313" key="2">
    <source>
        <dbReference type="EMBL" id="MEK9500942.1"/>
    </source>
</evidence>
<dbReference type="RefSeq" id="WP_405284047.1">
    <property type="nucleotide sequence ID" value="NZ_CP144380.1"/>
</dbReference>
<feature type="signal peptide" evidence="1">
    <location>
        <begin position="1"/>
        <end position="21"/>
    </location>
</feature>
<keyword evidence="3" id="KW-1185">Reference proteome</keyword>
<dbReference type="PROSITE" id="PS51257">
    <property type="entry name" value="PROKAR_LIPOPROTEIN"/>
    <property type="match status" value="1"/>
</dbReference>
<feature type="chain" id="PRO_5045963201" description="Lipocalin-like domain-containing protein" evidence="1">
    <location>
        <begin position="22"/>
        <end position="177"/>
    </location>
</feature>
<proteinExistence type="predicted"/>